<dbReference type="Pfam" id="PF11553">
    <property type="entry name" value="DUF3231"/>
    <property type="match status" value="2"/>
</dbReference>
<dbReference type="Proteomes" id="UP000181936">
    <property type="component" value="Chromosome"/>
</dbReference>
<sequence>MNKHLHLKLTSAEIGSLWTTYMTESSVIPVLSYFQQTVEDSEIKDIVSKTLTKSKEHVKTLTELFKLEKFPVPQGFSMEDVNLAAPRLFSDTYMLIFIRNLGKAGIAAHGMALSMSARKDVRDLFFLYLKEAADIEDQAKEVMLSKGVFIRPPYIDSPSEVTFVEKQSFLRGWLGERRTLTGAEIAHIFLNYTNNTGGKALLLGFAQTAQSEELRNHFIRGIDIARTIITKLRTLLEESTLSAPMTWDTEITNSTVAPFSDRLMLFHVSSLNAIGIGNIGGSLALSLRRDIAAKYFIMLKEVGLYAEDSANLLIKNGWFERPPQAIDREQLSKGKKGSKED</sequence>
<dbReference type="OrthoDB" id="1675670at2"/>
<accession>A0A1L3MN12</accession>
<evidence type="ECO:0000313" key="1">
    <source>
        <dbReference type="EMBL" id="APH03654.1"/>
    </source>
</evidence>
<evidence type="ECO:0000313" key="2">
    <source>
        <dbReference type="Proteomes" id="UP000181936"/>
    </source>
</evidence>
<gene>
    <name evidence="1" type="ORF">A9C19_02155</name>
</gene>
<dbReference type="Gene3D" id="1.20.1260.10">
    <property type="match status" value="2"/>
</dbReference>
<dbReference type="InterPro" id="IPR012347">
    <property type="entry name" value="Ferritin-like"/>
</dbReference>
<keyword evidence="2" id="KW-1185">Reference proteome</keyword>
<dbReference type="RefSeq" id="WP_072578442.1">
    <property type="nucleotide sequence ID" value="NZ_CP016020.1"/>
</dbReference>
<evidence type="ECO:0008006" key="3">
    <source>
        <dbReference type="Google" id="ProtNLM"/>
    </source>
</evidence>
<name>A0A1L3MN12_9BACI</name>
<dbReference type="EMBL" id="CP016020">
    <property type="protein sequence ID" value="APH03654.1"/>
    <property type="molecule type" value="Genomic_DNA"/>
</dbReference>
<protein>
    <recommendedName>
        <fullName evidence="3">Sugar isomerase</fullName>
    </recommendedName>
</protein>
<dbReference type="STRING" id="1547283.A9C19_02155"/>
<reference evidence="1 2" key="1">
    <citation type="journal article" date="2016" name="Sci. Rep.">
        <title>Complete genome sequence and transcriptomic analysis of a novel marine strain Bacillus weihaiensis reveals the mechanism of brown algae degradation.</title>
        <authorList>
            <person name="Zhu Y."/>
            <person name="Chen P."/>
            <person name="Bao Y."/>
            <person name="Men Y."/>
            <person name="Zeng Y."/>
            <person name="Yang J."/>
            <person name="Sun J."/>
            <person name="Sun Y."/>
        </authorList>
    </citation>
    <scope>NUCLEOTIDE SEQUENCE [LARGE SCALE GENOMIC DNA]</scope>
    <source>
        <strain evidence="1 2">Alg07</strain>
    </source>
</reference>
<dbReference type="InterPro" id="IPR021617">
    <property type="entry name" value="DUF3231"/>
</dbReference>
<dbReference type="AlphaFoldDB" id="A0A1L3MN12"/>
<proteinExistence type="predicted"/>
<organism evidence="1 2">
    <name type="scientific">Bacillus weihaiensis</name>
    <dbReference type="NCBI Taxonomy" id="1547283"/>
    <lineage>
        <taxon>Bacteria</taxon>
        <taxon>Bacillati</taxon>
        <taxon>Bacillota</taxon>
        <taxon>Bacilli</taxon>
        <taxon>Bacillales</taxon>
        <taxon>Bacillaceae</taxon>
        <taxon>Bacillus</taxon>
    </lineage>
</organism>
<dbReference type="KEGG" id="bwh:A9C19_02155"/>